<sequence length="707" mass="81658">MVPTKKSSFEEAIIYLQMLDSKTLLSVDAFTTIRGLNITTLGVEDEHRMSILHQRYSTKILSLSSDGFYLAYITQDAKESKLYDLKNKKTLASIDRHQGNVSCVSIDPKDRYMFSCGDDGGIFGVDIKTAELSLTLPRHLDIVNDIAFSSDGNLVATASYDRNISIFNLVMKSPKAKLKVHPAPVLKVEFIDNNRLFSFDKNNNAYISDINTLRVITKFSEVHDDITQIVIGYKNNFIFFGTKLGYILVYDLNTYGLISRRYIKLEHSITALCFNEETNELIIAAENGELLFYNIFDDEESFSKIIRDKKYDLMLLHVDKNPILKYTKAYIAFEALWKKTLKGAKEFLERNDKVGAAKLFELFNTIPSKRAFAQKFIQEYSEYDKFLMLIKHNKLALAYSLANAHPIYKESKAYKNMEMEWEKTLALAKKYLLDSKLSYKAQEILMPYRGISEKTAPIQELVLNMRVYTRFKASIIQKEFKVSFELIKQNPFLKNYSEYNALIQYSDSLYIRAQMLLNSGDTHGAIKIFRILLDFDDFKNEVKDIILDLESRHRFFNAIEAENLPLAYNILDISPSLKDTEDGVKLQQQWDNDFAQAEIYAKEGNVENIRKILALYMKTRSKNGYIAEIFSTLHLTQIKNAINEKIDQKILENGLKNYLLYYGITEPIKELFILFQAEYPESKLNIDSQVYGVMSRWRPSMAVDAIL</sequence>
<dbReference type="SUPFAM" id="SSF50978">
    <property type="entry name" value="WD40 repeat-like"/>
    <property type="match status" value="1"/>
</dbReference>
<dbReference type="STRING" id="326298.Suden_1142"/>
<dbReference type="RefSeq" id="WP_011372772.1">
    <property type="nucleotide sequence ID" value="NC_007575.1"/>
</dbReference>
<dbReference type="HOGENOM" id="CLU_023785_0_0_7"/>
<evidence type="ECO:0000256" key="2">
    <source>
        <dbReference type="ARBA" id="ARBA00022737"/>
    </source>
</evidence>
<dbReference type="InterPro" id="IPR015943">
    <property type="entry name" value="WD40/YVTN_repeat-like_dom_sf"/>
</dbReference>
<dbReference type="SMART" id="SM00320">
    <property type="entry name" value="WD40"/>
    <property type="match status" value="5"/>
</dbReference>
<dbReference type="PROSITE" id="PS50294">
    <property type="entry name" value="WD_REPEATS_REGION"/>
    <property type="match status" value="1"/>
</dbReference>
<dbReference type="PANTHER" id="PTHR44019">
    <property type="entry name" value="WD REPEAT-CONTAINING PROTEIN 55"/>
    <property type="match status" value="1"/>
</dbReference>
<dbReference type="KEGG" id="tdn:Suden_1142"/>
<dbReference type="PANTHER" id="PTHR44019:SF8">
    <property type="entry name" value="POC1 CENTRIOLAR PROTEIN HOMOLOG"/>
    <property type="match status" value="1"/>
</dbReference>
<reference evidence="4 5" key="1">
    <citation type="journal article" date="2008" name="Appl. Environ. Microbiol.">
        <title>Genome of the epsilonproteobacterial chemolithoautotroph Sulfurimonas denitrificans.</title>
        <authorList>
            <person name="Sievert S.M."/>
            <person name="Scott K.M."/>
            <person name="Klotz M.G."/>
            <person name="Chain P.S.G."/>
            <person name="Hauser L.J."/>
            <person name="Hemp J."/>
            <person name="Huegler M."/>
            <person name="Land M."/>
            <person name="Lapidus A."/>
            <person name="Larimer F.W."/>
            <person name="Lucas S."/>
            <person name="Malfatti S.A."/>
            <person name="Meyer F."/>
            <person name="Paulsen I.T."/>
            <person name="Ren Q."/>
            <person name="Simon J."/>
            <person name="Bailey K."/>
            <person name="Diaz E."/>
            <person name="Fitzpatrick K.A."/>
            <person name="Glover B."/>
            <person name="Gwatney N."/>
            <person name="Korajkic A."/>
            <person name="Long A."/>
            <person name="Mobberley J.M."/>
            <person name="Pantry S.N."/>
            <person name="Pazder G."/>
            <person name="Peterson S."/>
            <person name="Quintanilla J.D."/>
            <person name="Sprinkle R."/>
            <person name="Stephens J."/>
            <person name="Thomas P."/>
            <person name="Vaughn R."/>
            <person name="Weber M.J."/>
            <person name="Wooten L.L."/>
        </authorList>
    </citation>
    <scope>NUCLEOTIDE SEQUENCE [LARGE SCALE GENOMIC DNA]</scope>
    <source>
        <strain evidence="5">ATCC 33889 / DSM 1251</strain>
    </source>
</reference>
<dbReference type="OrthoDB" id="5337252at2"/>
<dbReference type="Proteomes" id="UP000002714">
    <property type="component" value="Chromosome"/>
</dbReference>
<keyword evidence="2" id="KW-0677">Repeat</keyword>
<organism evidence="4 5">
    <name type="scientific">Sulfurimonas denitrificans (strain ATCC 33889 / DSM 1251)</name>
    <name type="common">Thiomicrospira denitrificans (strain ATCC 33889 / DSM 1251)</name>
    <dbReference type="NCBI Taxonomy" id="326298"/>
    <lineage>
        <taxon>Bacteria</taxon>
        <taxon>Pseudomonadati</taxon>
        <taxon>Campylobacterota</taxon>
        <taxon>Epsilonproteobacteria</taxon>
        <taxon>Campylobacterales</taxon>
        <taxon>Sulfurimonadaceae</taxon>
        <taxon>Sulfurimonas</taxon>
    </lineage>
</organism>
<name>Q30RG1_SULDN</name>
<dbReference type="PROSITE" id="PS50082">
    <property type="entry name" value="WD_REPEATS_2"/>
    <property type="match status" value="1"/>
</dbReference>
<evidence type="ECO:0000313" key="5">
    <source>
        <dbReference type="Proteomes" id="UP000002714"/>
    </source>
</evidence>
<dbReference type="InterPro" id="IPR001680">
    <property type="entry name" value="WD40_rpt"/>
</dbReference>
<evidence type="ECO:0000256" key="3">
    <source>
        <dbReference type="PROSITE-ProRule" id="PRU00221"/>
    </source>
</evidence>
<accession>Q30RG1</accession>
<dbReference type="InterPro" id="IPR050505">
    <property type="entry name" value="WDR55/POC1"/>
</dbReference>
<keyword evidence="5" id="KW-1185">Reference proteome</keyword>
<evidence type="ECO:0000313" key="4">
    <source>
        <dbReference type="EMBL" id="ABB44420.1"/>
    </source>
</evidence>
<dbReference type="eggNOG" id="COG2319">
    <property type="taxonomic scope" value="Bacteria"/>
</dbReference>
<dbReference type="Pfam" id="PF00400">
    <property type="entry name" value="WD40"/>
    <property type="match status" value="2"/>
</dbReference>
<feature type="repeat" description="WD" evidence="3">
    <location>
        <begin position="136"/>
        <end position="169"/>
    </location>
</feature>
<dbReference type="AlphaFoldDB" id="Q30RG1"/>
<keyword evidence="1 3" id="KW-0853">WD repeat</keyword>
<proteinExistence type="predicted"/>
<protein>
    <submittedName>
        <fullName evidence="4">WD-40 repeat</fullName>
    </submittedName>
</protein>
<evidence type="ECO:0000256" key="1">
    <source>
        <dbReference type="ARBA" id="ARBA00022574"/>
    </source>
</evidence>
<gene>
    <name evidence="4" type="ordered locus">Suden_1142</name>
</gene>
<dbReference type="EMBL" id="CP000153">
    <property type="protein sequence ID" value="ABB44420.1"/>
    <property type="molecule type" value="Genomic_DNA"/>
</dbReference>
<dbReference type="Gene3D" id="2.130.10.10">
    <property type="entry name" value="YVTN repeat-like/Quinoprotein amine dehydrogenase"/>
    <property type="match status" value="1"/>
</dbReference>
<dbReference type="InterPro" id="IPR036322">
    <property type="entry name" value="WD40_repeat_dom_sf"/>
</dbReference>